<gene>
    <name evidence="1" type="ORF">EOE18_00075</name>
</gene>
<dbReference type="Proteomes" id="UP000282837">
    <property type="component" value="Unassembled WGS sequence"/>
</dbReference>
<name>A0A3S2VGD7_9SPHN</name>
<keyword evidence="2" id="KW-1185">Reference proteome</keyword>
<dbReference type="AlphaFoldDB" id="A0A3S2VGD7"/>
<evidence type="ECO:0000313" key="2">
    <source>
        <dbReference type="Proteomes" id="UP000282837"/>
    </source>
</evidence>
<comment type="caution">
    <text evidence="1">The sequence shown here is derived from an EMBL/GenBank/DDBJ whole genome shotgun (WGS) entry which is preliminary data.</text>
</comment>
<protein>
    <submittedName>
        <fullName evidence="1">Uncharacterized protein</fullName>
    </submittedName>
</protein>
<organism evidence="1 2">
    <name type="scientific">Novosphingobium umbonatum</name>
    <dbReference type="NCBI Taxonomy" id="1908524"/>
    <lineage>
        <taxon>Bacteria</taxon>
        <taxon>Pseudomonadati</taxon>
        <taxon>Pseudomonadota</taxon>
        <taxon>Alphaproteobacteria</taxon>
        <taxon>Sphingomonadales</taxon>
        <taxon>Sphingomonadaceae</taxon>
        <taxon>Novosphingobium</taxon>
    </lineage>
</organism>
<evidence type="ECO:0000313" key="1">
    <source>
        <dbReference type="EMBL" id="RVU07532.1"/>
    </source>
</evidence>
<dbReference type="EMBL" id="SACO01000001">
    <property type="protein sequence ID" value="RVU07532.1"/>
    <property type="molecule type" value="Genomic_DNA"/>
</dbReference>
<dbReference type="RefSeq" id="WP_127704993.1">
    <property type="nucleotide sequence ID" value="NZ_SACO01000001.1"/>
</dbReference>
<dbReference type="OrthoDB" id="7510084at2"/>
<proteinExistence type="predicted"/>
<sequence length="109" mass="11973">MSIRFAAAGSGECLSVARTLRRPRLSAPANDSDAAWPQDVLLQSALRHFARHGLGAAERARASAIRAFFSGRHEDYQHWLAVCHHLDRRMATGLTVEGGLHEDETARQG</sequence>
<reference evidence="1 2" key="1">
    <citation type="submission" date="2019-01" db="EMBL/GenBank/DDBJ databases">
        <authorList>
            <person name="Chen W.-M."/>
        </authorList>
    </citation>
    <scope>NUCLEOTIDE SEQUENCE [LARGE SCALE GENOMIC DNA]</scope>
    <source>
        <strain evidence="1 2">FSY-9</strain>
    </source>
</reference>
<accession>A0A3S2VGD7</accession>